<protein>
    <submittedName>
        <fullName evidence="1">Uncharacterized protein</fullName>
    </submittedName>
</protein>
<accession>A0A7X1NPZ4</accession>
<dbReference type="EMBL" id="VJXX01000002">
    <property type="protein sequence ID" value="MPY10874.1"/>
    <property type="molecule type" value="Genomic_DNA"/>
</dbReference>
<dbReference type="OrthoDB" id="4918285at2"/>
<dbReference type="Proteomes" id="UP000326464">
    <property type="component" value="Unassembled WGS sequence"/>
</dbReference>
<comment type="caution">
    <text evidence="1">The sequence shown here is derived from an EMBL/GenBank/DDBJ whole genome shotgun (WGS) entry which is preliminary data.</text>
</comment>
<proteinExistence type="predicted"/>
<keyword evidence="2" id="KW-1185">Reference proteome</keyword>
<gene>
    <name evidence="1" type="ORF">FNH21_09115</name>
</gene>
<sequence length="75" mass="8646">MRRTRDDELKLDPITTDDPWAAWTLIDLPSEQTFRVLDDAGRIRPTEYASIHLMKGLDTRDLSPITNAHNNILDI</sequence>
<evidence type="ECO:0000313" key="1">
    <source>
        <dbReference type="EMBL" id="MPY10874.1"/>
    </source>
</evidence>
<dbReference type="AlphaFoldDB" id="A0A7X1NPZ4"/>
<evidence type="ECO:0000313" key="2">
    <source>
        <dbReference type="Proteomes" id="UP000326464"/>
    </source>
</evidence>
<reference evidence="2" key="1">
    <citation type="submission" date="2019-07" db="EMBL/GenBank/DDBJ databases">
        <title>Arthrobacter KR32 sp. nov., isolated from mountain cheese made of cows milk.</title>
        <authorList>
            <person name="Flegler A."/>
        </authorList>
    </citation>
    <scope>NUCLEOTIDE SEQUENCE [LARGE SCALE GENOMIC DNA]</scope>
    <source>
        <strain evidence="2">KR32</strain>
    </source>
</reference>
<organism evidence="1 2">
    <name type="scientific">Arthrobacter bussei</name>
    <dbReference type="NCBI Taxonomy" id="2594179"/>
    <lineage>
        <taxon>Bacteria</taxon>
        <taxon>Bacillati</taxon>
        <taxon>Actinomycetota</taxon>
        <taxon>Actinomycetes</taxon>
        <taxon>Micrococcales</taxon>
        <taxon>Micrococcaceae</taxon>
        <taxon>Arthrobacter</taxon>
    </lineage>
</organism>
<dbReference type="RefSeq" id="WP_152814515.1">
    <property type="nucleotide sequence ID" value="NZ_VJXX01000002.1"/>
</dbReference>
<name>A0A7X1NPZ4_9MICC</name>